<feature type="transmembrane region" description="Helical" evidence="1">
    <location>
        <begin position="540"/>
        <end position="562"/>
    </location>
</feature>
<organism evidence="4 5">
    <name type="scientific">Acanthamoeba castellanii (strain ATCC 30010 / Neff)</name>
    <dbReference type="NCBI Taxonomy" id="1257118"/>
    <lineage>
        <taxon>Eukaryota</taxon>
        <taxon>Amoebozoa</taxon>
        <taxon>Discosea</taxon>
        <taxon>Longamoebia</taxon>
        <taxon>Centramoebida</taxon>
        <taxon>Acanthamoebidae</taxon>
        <taxon>Acanthamoeba</taxon>
    </lineage>
</organism>
<dbReference type="VEuPathDB" id="AmoebaDB:ACA1_116910"/>
<dbReference type="SUPFAM" id="SSF49299">
    <property type="entry name" value="PKD domain"/>
    <property type="match status" value="1"/>
</dbReference>
<dbReference type="InterPro" id="IPR001695">
    <property type="entry name" value="Lysyl_oxidase"/>
</dbReference>
<dbReference type="GO" id="GO:0016641">
    <property type="term" value="F:oxidoreductase activity, acting on the CH-NH2 group of donors, oxygen as acceptor"/>
    <property type="evidence" value="ECO:0007669"/>
    <property type="project" value="InterPro"/>
</dbReference>
<proteinExistence type="predicted"/>
<dbReference type="InterPro" id="IPR035986">
    <property type="entry name" value="PKD_dom_sf"/>
</dbReference>
<keyword evidence="1" id="KW-0472">Membrane</keyword>
<name>L8H646_ACACF</name>
<dbReference type="Proteomes" id="UP000011083">
    <property type="component" value="Unassembled WGS sequence"/>
</dbReference>
<evidence type="ECO:0000313" key="5">
    <source>
        <dbReference type="Proteomes" id="UP000011083"/>
    </source>
</evidence>
<dbReference type="Pfam" id="PF01186">
    <property type="entry name" value="Lysyl_oxidase"/>
    <property type="match status" value="1"/>
</dbReference>
<sequence length="591" mass="62039">MTTTGRFNVLAHLTAALICSVVLVSASPSLVLDQAYLQSTVSTDFVVSSSSSGSSCFVPRCLTPDAANQRRLLRFGLRVQNQGDAEASLALGSAAASTVTNDACSAATSINDFVSLAVKDSSNAVKASGVRDLCLFDQETVTGYSGGGSGLSAGWQVTYTKDVTCMYLDITGLAAGSYTLEATLTSVFNGSAESTTTAPFTIDNSCPPAANYGSPQYTPNTAAAWVDPVANGHTSVALPSAGSFSASVGLGSTPWIFGCTNFESFAMDVAGRVSFAAQGSSVPTDTKLDFTLAPFNALFLNGTGYYQLTGTSPSRVLLVSWVDMKASDTYTNLAWQAEINESGDVVFRYRNVTYQLDGVDAGEGRRQNIYVCGGGDDMNCAIFTEQAVTNGSAVVSDNSTVRFPRRLPGDGTTRPTVSMVRPLLSFALRSRAGAGMLKMCARRQSNSPSGNSFVEGTVVTFTASTSAPATLGWSFGDRFYPQEITETGVHNFTTPGTYNVRLTAFDGTYYVTSSKTIIIVSSHGGGGWDSEDTLALMLGLFIPLTVIVCVVAIIVAAVIFFFGRGIVPSGGAWWNKDPEYVNTEAPIAAAL</sequence>
<keyword evidence="1" id="KW-0812">Transmembrane</keyword>
<feature type="chain" id="PRO_5003990169" evidence="2">
    <location>
        <begin position="27"/>
        <end position="591"/>
    </location>
</feature>
<evidence type="ECO:0000256" key="1">
    <source>
        <dbReference type="SAM" id="Phobius"/>
    </source>
</evidence>
<gene>
    <name evidence="4" type="ORF">ACA1_116910</name>
</gene>
<dbReference type="InterPro" id="IPR013783">
    <property type="entry name" value="Ig-like_fold"/>
</dbReference>
<keyword evidence="2" id="KW-0732">Signal</keyword>
<feature type="signal peptide" evidence="2">
    <location>
        <begin position="1"/>
        <end position="26"/>
    </location>
</feature>
<reference evidence="4 5" key="1">
    <citation type="journal article" date="2013" name="Genome Biol.">
        <title>Genome of Acanthamoeba castellanii highlights extensive lateral gene transfer and early evolution of tyrosine kinase signaling.</title>
        <authorList>
            <person name="Clarke M."/>
            <person name="Lohan A.J."/>
            <person name="Liu B."/>
            <person name="Lagkouvardos I."/>
            <person name="Roy S."/>
            <person name="Zafar N."/>
            <person name="Bertelli C."/>
            <person name="Schilde C."/>
            <person name="Kianianmomeni A."/>
            <person name="Burglin T.R."/>
            <person name="Frech C."/>
            <person name="Turcotte B."/>
            <person name="Kopec K.O."/>
            <person name="Synnott J.M."/>
            <person name="Choo C."/>
            <person name="Paponov I."/>
            <person name="Finkler A."/>
            <person name="Soon Heng Tan C."/>
            <person name="Hutchins A.P."/>
            <person name="Weinmeier T."/>
            <person name="Rattei T."/>
            <person name="Chu J.S."/>
            <person name="Gimenez G."/>
            <person name="Irimia M."/>
            <person name="Rigden D.J."/>
            <person name="Fitzpatrick D.A."/>
            <person name="Lorenzo-Morales J."/>
            <person name="Bateman A."/>
            <person name="Chiu C.H."/>
            <person name="Tang P."/>
            <person name="Hegemann P."/>
            <person name="Fromm H."/>
            <person name="Raoult D."/>
            <person name="Greub G."/>
            <person name="Miranda-Saavedra D."/>
            <person name="Chen N."/>
            <person name="Nash P."/>
            <person name="Ginger M.L."/>
            <person name="Horn M."/>
            <person name="Schaap P."/>
            <person name="Caler L."/>
            <person name="Loftus B."/>
        </authorList>
    </citation>
    <scope>NUCLEOTIDE SEQUENCE [LARGE SCALE GENOMIC DNA]</scope>
    <source>
        <strain evidence="4 5">Neff</strain>
    </source>
</reference>
<dbReference type="EMBL" id="KB007926">
    <property type="protein sequence ID" value="ELR20218.1"/>
    <property type="molecule type" value="Genomic_DNA"/>
</dbReference>
<dbReference type="PROSITE" id="PS50093">
    <property type="entry name" value="PKD"/>
    <property type="match status" value="1"/>
</dbReference>
<dbReference type="Gene3D" id="2.60.40.10">
    <property type="entry name" value="Immunoglobulins"/>
    <property type="match status" value="1"/>
</dbReference>
<dbReference type="InterPro" id="IPR000601">
    <property type="entry name" value="PKD_dom"/>
</dbReference>
<dbReference type="RefSeq" id="XP_004342328.1">
    <property type="nucleotide sequence ID" value="XM_004342279.1"/>
</dbReference>
<dbReference type="KEGG" id="acan:ACA1_116910"/>
<dbReference type="Pfam" id="PF18911">
    <property type="entry name" value="PKD_4"/>
    <property type="match status" value="1"/>
</dbReference>
<accession>L8H646</accession>
<evidence type="ECO:0000256" key="2">
    <source>
        <dbReference type="SAM" id="SignalP"/>
    </source>
</evidence>
<protein>
    <submittedName>
        <fullName evidence="4">PKD domain containing protein</fullName>
    </submittedName>
</protein>
<evidence type="ECO:0000259" key="3">
    <source>
        <dbReference type="PROSITE" id="PS50093"/>
    </source>
</evidence>
<dbReference type="AlphaFoldDB" id="L8H646"/>
<evidence type="ECO:0000313" key="4">
    <source>
        <dbReference type="EMBL" id="ELR20218.1"/>
    </source>
</evidence>
<dbReference type="GO" id="GO:0005507">
    <property type="term" value="F:copper ion binding"/>
    <property type="evidence" value="ECO:0007669"/>
    <property type="project" value="InterPro"/>
</dbReference>
<dbReference type="GeneID" id="14921065"/>
<keyword evidence="1" id="KW-1133">Transmembrane helix</keyword>
<feature type="domain" description="PKD" evidence="3">
    <location>
        <begin position="457"/>
        <end position="519"/>
    </location>
</feature>
<dbReference type="CDD" id="cd00146">
    <property type="entry name" value="PKD"/>
    <property type="match status" value="1"/>
</dbReference>
<keyword evidence="5" id="KW-1185">Reference proteome</keyword>